<dbReference type="Gene3D" id="3.40.30.10">
    <property type="entry name" value="Glutaredoxin"/>
    <property type="match status" value="1"/>
</dbReference>
<name>A0AAU9CDL9_9BACT</name>
<reference evidence="2 3" key="1">
    <citation type="submission" date="2021-12" db="EMBL/GenBank/DDBJ databases">
        <title>Genome sequencing of bacteria with rrn-lacking chromosome and rrn-plasmid.</title>
        <authorList>
            <person name="Anda M."/>
            <person name="Iwasaki W."/>
        </authorList>
    </citation>
    <scope>NUCLEOTIDE SEQUENCE [LARGE SCALE GENOMIC DNA]</scope>
    <source>
        <strain evidence="2 3">DSM 100852</strain>
    </source>
</reference>
<dbReference type="InterPro" id="IPR036249">
    <property type="entry name" value="Thioredoxin-like_sf"/>
</dbReference>
<sequence>MKRIKLDIVADVVCPWCYIGKTRLEKAMALAKEEGFEFEISYKPFQLHPEISPEGEDFTKFMTAKFGASRLPQVTVGVAKVAKEDGLEMNFEKVTRMPNTLEAHRLMWMARPEEKEGVLADKLFEAYFKEGQDIGDRNVLLEIAELANLEETTIKGFRDSEWGYTEVYSEESLYRQSGVDAVPSYVINDQHLMQGAQSPQEFLKIFRELAGSPSDEEFYQPSDYDY</sequence>
<proteinExistence type="predicted"/>
<dbReference type="PANTHER" id="PTHR13887">
    <property type="entry name" value="GLUTATHIONE S-TRANSFERASE KAPPA"/>
    <property type="match status" value="1"/>
</dbReference>
<dbReference type="CDD" id="cd03024">
    <property type="entry name" value="DsbA_FrnE"/>
    <property type="match status" value="1"/>
</dbReference>
<dbReference type="Pfam" id="PF01323">
    <property type="entry name" value="DSBA"/>
    <property type="match status" value="1"/>
</dbReference>
<dbReference type="AlphaFoldDB" id="A0AAU9CDL9"/>
<organism evidence="2 3">
    <name type="scientific">Fulvitalea axinellae</name>
    <dbReference type="NCBI Taxonomy" id="1182444"/>
    <lineage>
        <taxon>Bacteria</taxon>
        <taxon>Pseudomonadati</taxon>
        <taxon>Bacteroidota</taxon>
        <taxon>Cytophagia</taxon>
        <taxon>Cytophagales</taxon>
        <taxon>Persicobacteraceae</taxon>
        <taxon>Fulvitalea</taxon>
    </lineage>
</organism>
<evidence type="ECO:0000313" key="2">
    <source>
        <dbReference type="EMBL" id="BDD10244.1"/>
    </source>
</evidence>
<keyword evidence="3" id="KW-1185">Reference proteome</keyword>
<dbReference type="SUPFAM" id="SSF52833">
    <property type="entry name" value="Thioredoxin-like"/>
    <property type="match status" value="1"/>
</dbReference>
<dbReference type="Proteomes" id="UP001348817">
    <property type="component" value="Chromosome"/>
</dbReference>
<dbReference type="PANTHER" id="PTHR13887:SF41">
    <property type="entry name" value="THIOREDOXIN SUPERFAMILY PROTEIN"/>
    <property type="match status" value="1"/>
</dbReference>
<evidence type="ECO:0000259" key="1">
    <source>
        <dbReference type="Pfam" id="PF01323"/>
    </source>
</evidence>
<dbReference type="KEGG" id="fax:FUAX_26760"/>
<dbReference type="InterPro" id="IPR001853">
    <property type="entry name" value="DSBA-like_thioredoxin_dom"/>
</dbReference>
<evidence type="ECO:0000313" key="3">
    <source>
        <dbReference type="Proteomes" id="UP001348817"/>
    </source>
</evidence>
<feature type="domain" description="DSBA-like thioredoxin" evidence="1">
    <location>
        <begin position="6"/>
        <end position="204"/>
    </location>
</feature>
<dbReference type="EMBL" id="AP025314">
    <property type="protein sequence ID" value="BDD10244.1"/>
    <property type="molecule type" value="Genomic_DNA"/>
</dbReference>
<gene>
    <name evidence="2" type="ORF">FUAX_26760</name>
</gene>
<dbReference type="GO" id="GO:0016491">
    <property type="term" value="F:oxidoreductase activity"/>
    <property type="evidence" value="ECO:0007669"/>
    <property type="project" value="InterPro"/>
</dbReference>
<protein>
    <submittedName>
        <fullName evidence="2">DSBA oxidoreductase</fullName>
    </submittedName>
</protein>
<accession>A0AAU9CDL9</accession>